<dbReference type="PANTHER" id="PTHR35004">
    <property type="entry name" value="TRANSPOSASE RV3428C-RELATED"/>
    <property type="match status" value="1"/>
</dbReference>
<sequence>YYSVPYDLVGQILDVRFTRTTVEIFSEGVRIASHRRCERKGQHQTVFEHMPSSHQAQASWTPTRILAWAQTIGPSTQVVCETIMA</sequence>
<proteinExistence type="predicted"/>
<evidence type="ECO:0000313" key="2">
    <source>
        <dbReference type="EMBL" id="MEX6431214.1"/>
    </source>
</evidence>
<name>A0ABV3Y7S2_9ACTN</name>
<feature type="domain" description="Transposase for insertion sequence element IS21-like C-terminal" evidence="1">
    <location>
        <begin position="1"/>
        <end position="45"/>
    </location>
</feature>
<feature type="non-terminal residue" evidence="2">
    <location>
        <position position="1"/>
    </location>
</feature>
<dbReference type="PANTHER" id="PTHR35004:SF8">
    <property type="entry name" value="TRANSPOSASE RV3428C-RELATED"/>
    <property type="match status" value="1"/>
</dbReference>
<evidence type="ECO:0000313" key="3">
    <source>
        <dbReference type="Proteomes" id="UP001560267"/>
    </source>
</evidence>
<reference evidence="2 3" key="1">
    <citation type="submission" date="2024-07" db="EMBL/GenBank/DDBJ databases">
        <title>Draft Genome Sequence of Ferrimicrobium acidiphilum Strain YE2023, Isolated from a Pulp of Bioleach Reactor.</title>
        <authorList>
            <person name="Elkina Y.A."/>
            <person name="Bulaeva A.G."/>
            <person name="Beletsky A.V."/>
            <person name="Mardanov A.V."/>
        </authorList>
    </citation>
    <scope>NUCLEOTIDE SEQUENCE [LARGE SCALE GENOMIC DNA]</scope>
    <source>
        <strain evidence="2 3">YE2023</strain>
    </source>
</reference>
<evidence type="ECO:0000259" key="1">
    <source>
        <dbReference type="Pfam" id="PF22483"/>
    </source>
</evidence>
<gene>
    <name evidence="2" type="ORF">AB6A68_15545</name>
</gene>
<keyword evidence="3" id="KW-1185">Reference proteome</keyword>
<dbReference type="Proteomes" id="UP001560267">
    <property type="component" value="Unassembled WGS sequence"/>
</dbReference>
<dbReference type="InterPro" id="IPR054353">
    <property type="entry name" value="IstA-like_C"/>
</dbReference>
<organism evidence="2 3">
    <name type="scientific">Ferrimicrobium acidiphilum</name>
    <dbReference type="NCBI Taxonomy" id="121039"/>
    <lineage>
        <taxon>Bacteria</taxon>
        <taxon>Bacillati</taxon>
        <taxon>Actinomycetota</taxon>
        <taxon>Acidimicrobiia</taxon>
        <taxon>Acidimicrobiales</taxon>
        <taxon>Acidimicrobiaceae</taxon>
        <taxon>Ferrimicrobium</taxon>
    </lineage>
</organism>
<comment type="caution">
    <text evidence="2">The sequence shown here is derived from an EMBL/GenBank/DDBJ whole genome shotgun (WGS) entry which is preliminary data.</text>
</comment>
<protein>
    <submittedName>
        <fullName evidence="2">IS21 family transposase</fullName>
    </submittedName>
</protein>
<feature type="non-terminal residue" evidence="2">
    <location>
        <position position="85"/>
    </location>
</feature>
<accession>A0ABV3Y7S2</accession>
<dbReference type="EMBL" id="JBFSHR010000433">
    <property type="protein sequence ID" value="MEX6431214.1"/>
    <property type="molecule type" value="Genomic_DNA"/>
</dbReference>
<dbReference type="Pfam" id="PF22483">
    <property type="entry name" value="Mu-transpos_C_2"/>
    <property type="match status" value="1"/>
</dbReference>